<feature type="compositionally biased region" description="Basic and acidic residues" evidence="1">
    <location>
        <begin position="312"/>
        <end position="321"/>
    </location>
</feature>
<protein>
    <submittedName>
        <fullName evidence="2">Uncharacterized protein</fullName>
    </submittedName>
</protein>
<feature type="compositionally biased region" description="Basic and acidic residues" evidence="1">
    <location>
        <begin position="186"/>
        <end position="196"/>
    </location>
</feature>
<keyword evidence="3" id="KW-1185">Reference proteome</keyword>
<feature type="compositionally biased region" description="Acidic residues" evidence="1">
    <location>
        <begin position="336"/>
        <end position="347"/>
    </location>
</feature>
<feature type="compositionally biased region" description="Polar residues" evidence="1">
    <location>
        <begin position="298"/>
        <end position="311"/>
    </location>
</feature>
<feature type="compositionally biased region" description="Basic and acidic residues" evidence="1">
    <location>
        <begin position="156"/>
        <end position="169"/>
    </location>
</feature>
<proteinExistence type="predicted"/>
<organism evidence="2 3">
    <name type="scientific">Phyllosticta citribraziliensis</name>
    <dbReference type="NCBI Taxonomy" id="989973"/>
    <lineage>
        <taxon>Eukaryota</taxon>
        <taxon>Fungi</taxon>
        <taxon>Dikarya</taxon>
        <taxon>Ascomycota</taxon>
        <taxon>Pezizomycotina</taxon>
        <taxon>Dothideomycetes</taxon>
        <taxon>Dothideomycetes incertae sedis</taxon>
        <taxon>Botryosphaeriales</taxon>
        <taxon>Phyllostictaceae</taxon>
        <taxon>Phyllosticta</taxon>
    </lineage>
</organism>
<dbReference type="RefSeq" id="XP_066652847.1">
    <property type="nucleotide sequence ID" value="XM_066803672.1"/>
</dbReference>
<dbReference type="Proteomes" id="UP001360953">
    <property type="component" value="Unassembled WGS sequence"/>
</dbReference>
<evidence type="ECO:0000256" key="1">
    <source>
        <dbReference type="SAM" id="MobiDB-lite"/>
    </source>
</evidence>
<feature type="compositionally biased region" description="Basic and acidic residues" evidence="1">
    <location>
        <begin position="238"/>
        <end position="249"/>
    </location>
</feature>
<dbReference type="EMBL" id="JBBPEH010000009">
    <property type="protein sequence ID" value="KAK7533808.1"/>
    <property type="molecule type" value="Genomic_DNA"/>
</dbReference>
<feature type="compositionally biased region" description="Acidic residues" evidence="1">
    <location>
        <begin position="394"/>
        <end position="411"/>
    </location>
</feature>
<gene>
    <name evidence="2" type="ORF">J3D65DRAFT_678826</name>
</gene>
<feature type="region of interest" description="Disordered" evidence="1">
    <location>
        <begin position="428"/>
        <end position="460"/>
    </location>
</feature>
<feature type="region of interest" description="Disordered" evidence="1">
    <location>
        <begin position="238"/>
        <end position="415"/>
    </location>
</feature>
<comment type="caution">
    <text evidence="2">The sequence shown here is derived from an EMBL/GenBank/DDBJ whole genome shotgun (WGS) entry which is preliminary data.</text>
</comment>
<sequence length="460" mass="51664">MALAQGARPETVNKIQHHSAAVTDILALWTRSNQNISGDLVSINVKNLPSTLQEAVPFKEKMLRLPTINGCELNFAAAQRLHVYFVDCVASPFQSTRESMHDLPRIAAAAQSIQSCFHMVQDRFEDVAFSAEQLSRDTVKAWQDVSKISAGIEAEEERRRQEEKEDKSSRSKRPFKSLINKFKGNAKKDSDATTKTDEDDNKLDLPNPRLSLGLSEAGKRPRLAVFPPAPLPVLEQQQREVARHHENVRRQSQLSQAETIRIVSNSSQRPTLSSNEVRHDSGPVFESPRRTATKQPDYEQTSNPQSTSEESLSYHDHDSNNHESVPNRKQIIDQRFEDDDGEVEELTQLEQEILEASVPDHSSQPDSNEDPEAAQSWWRKRALQDLEAGRDGEEGGDSAEEEDQEEELTEEEVVKRRELAKAKALALLEGNDGQDGGAGNLDFSKLSFGPDEMERLGRQL</sequence>
<evidence type="ECO:0000313" key="2">
    <source>
        <dbReference type="EMBL" id="KAK7533808.1"/>
    </source>
</evidence>
<feature type="compositionally biased region" description="Polar residues" evidence="1">
    <location>
        <begin position="250"/>
        <end position="275"/>
    </location>
</feature>
<feature type="region of interest" description="Disordered" evidence="1">
    <location>
        <begin position="153"/>
        <end position="216"/>
    </location>
</feature>
<dbReference type="GeneID" id="92036578"/>
<accession>A0ABR1LGS9</accession>
<reference evidence="2 3" key="1">
    <citation type="submission" date="2024-04" db="EMBL/GenBank/DDBJ databases">
        <title>Phyllosticta paracitricarpa is synonymous to the EU quarantine fungus P. citricarpa based on phylogenomic analyses.</title>
        <authorList>
            <consortium name="Lawrence Berkeley National Laboratory"/>
            <person name="Van ingen-buijs V.A."/>
            <person name="Van westerhoven A.C."/>
            <person name="Haridas S."/>
            <person name="Skiadas P."/>
            <person name="Martin F."/>
            <person name="Groenewald J.Z."/>
            <person name="Crous P.W."/>
            <person name="Seidl M.F."/>
        </authorList>
    </citation>
    <scope>NUCLEOTIDE SEQUENCE [LARGE SCALE GENOMIC DNA]</scope>
    <source>
        <strain evidence="2 3">CPC 17464</strain>
    </source>
</reference>
<evidence type="ECO:0000313" key="3">
    <source>
        <dbReference type="Proteomes" id="UP001360953"/>
    </source>
</evidence>
<name>A0ABR1LGS9_9PEZI</name>
<feature type="compositionally biased region" description="Basic and acidic residues" evidence="1">
    <location>
        <begin position="382"/>
        <end position="393"/>
    </location>
</feature>